<accession>A0ACC2I767</accession>
<organism evidence="1 2">
    <name type="scientific">Boeremia exigua</name>
    <dbReference type="NCBI Taxonomy" id="749465"/>
    <lineage>
        <taxon>Eukaryota</taxon>
        <taxon>Fungi</taxon>
        <taxon>Dikarya</taxon>
        <taxon>Ascomycota</taxon>
        <taxon>Pezizomycotina</taxon>
        <taxon>Dothideomycetes</taxon>
        <taxon>Pleosporomycetidae</taxon>
        <taxon>Pleosporales</taxon>
        <taxon>Pleosporineae</taxon>
        <taxon>Didymellaceae</taxon>
        <taxon>Boeremia</taxon>
    </lineage>
</organism>
<reference evidence="1" key="1">
    <citation type="submission" date="2022-11" db="EMBL/GenBank/DDBJ databases">
        <title>Genome Sequence of Boeremia exigua.</title>
        <authorList>
            <person name="Buettner E."/>
        </authorList>
    </citation>
    <scope>NUCLEOTIDE SEQUENCE</scope>
    <source>
        <strain evidence="1">CU02</strain>
    </source>
</reference>
<sequence length="287" mass="32517">MSGQPVANRPIYPPMPTCRPSQGSRPREQLSAHWDPCLFNRMVPRRGPETRKDDTPRLELFAGRGRALLGDIRGPDGECATAGEFPLFKWVLAWAEQHLGETSDKVFHFTKHGAPHPTFSYSGEIREDASFRTACDDLLHVGIREVDIFIPSRTERGVQPVANIEHNRREQNKRAASVTLPTPFRVKRTKRNLLPGSATHDPPDAVAPARSIEQGHAQAEKKEQKEKEKAEKEKKKAKKEKKKAEKKKAEKKKAEKKKAEKKKKRAEKKAKREACVFTLRIVVDSRG</sequence>
<proteinExistence type="predicted"/>
<protein>
    <submittedName>
        <fullName evidence="1">Uncharacterized protein</fullName>
    </submittedName>
</protein>
<evidence type="ECO:0000313" key="2">
    <source>
        <dbReference type="Proteomes" id="UP001153331"/>
    </source>
</evidence>
<gene>
    <name evidence="1" type="ORF">OPT61_g6294</name>
</gene>
<dbReference type="Proteomes" id="UP001153331">
    <property type="component" value="Unassembled WGS sequence"/>
</dbReference>
<name>A0ACC2I767_9PLEO</name>
<comment type="caution">
    <text evidence="1">The sequence shown here is derived from an EMBL/GenBank/DDBJ whole genome shotgun (WGS) entry which is preliminary data.</text>
</comment>
<dbReference type="EMBL" id="JAPHNI010000445">
    <property type="protein sequence ID" value="KAJ8111004.1"/>
    <property type="molecule type" value="Genomic_DNA"/>
</dbReference>
<evidence type="ECO:0000313" key="1">
    <source>
        <dbReference type="EMBL" id="KAJ8111004.1"/>
    </source>
</evidence>
<keyword evidence="2" id="KW-1185">Reference proteome</keyword>